<organism evidence="1 2">
    <name type="scientific">Porites evermanni</name>
    <dbReference type="NCBI Taxonomy" id="104178"/>
    <lineage>
        <taxon>Eukaryota</taxon>
        <taxon>Metazoa</taxon>
        <taxon>Cnidaria</taxon>
        <taxon>Anthozoa</taxon>
        <taxon>Hexacorallia</taxon>
        <taxon>Scleractinia</taxon>
        <taxon>Fungiina</taxon>
        <taxon>Poritidae</taxon>
        <taxon>Porites</taxon>
    </lineage>
</organism>
<protein>
    <submittedName>
        <fullName evidence="1">Uncharacterized protein</fullName>
    </submittedName>
</protein>
<evidence type="ECO:0000313" key="2">
    <source>
        <dbReference type="Proteomes" id="UP001159427"/>
    </source>
</evidence>
<keyword evidence="2" id="KW-1185">Reference proteome</keyword>
<gene>
    <name evidence="1" type="ORF">PEVE_00028149</name>
</gene>
<evidence type="ECO:0000313" key="1">
    <source>
        <dbReference type="EMBL" id="CAH3016336.1"/>
    </source>
</evidence>
<comment type="caution">
    <text evidence="1">The sequence shown here is derived from an EMBL/GenBank/DDBJ whole genome shotgun (WGS) entry which is preliminary data.</text>
</comment>
<reference evidence="1 2" key="1">
    <citation type="submission" date="2022-05" db="EMBL/GenBank/DDBJ databases">
        <authorList>
            <consortium name="Genoscope - CEA"/>
            <person name="William W."/>
        </authorList>
    </citation>
    <scope>NUCLEOTIDE SEQUENCE [LARGE SCALE GENOMIC DNA]</scope>
</reference>
<sequence>MRFSKTARNLNKVFLTSSATASATADSRCKYFQWIHTPLFNERRPIQQLKFATKQTQTQWLQQAEKNVEKWKRQQEWLDQFAESTQKQNEQWEAQTKPSNPWKKTLPSTFYWSSEITQTYKKTEGWK</sequence>
<name>A0ABN8LGV9_9CNID</name>
<accession>A0ABN8LGV9</accession>
<dbReference type="Proteomes" id="UP001159427">
    <property type="component" value="Unassembled WGS sequence"/>
</dbReference>
<feature type="non-terminal residue" evidence="1">
    <location>
        <position position="127"/>
    </location>
</feature>
<dbReference type="EMBL" id="CALNXI010000039">
    <property type="protein sequence ID" value="CAH3016336.1"/>
    <property type="molecule type" value="Genomic_DNA"/>
</dbReference>
<proteinExistence type="predicted"/>